<evidence type="ECO:0000313" key="2">
    <source>
        <dbReference type="EMBL" id="TDY64424.1"/>
    </source>
</evidence>
<accession>A0A4R8MG21</accession>
<dbReference type="AlphaFoldDB" id="A0A090VCH0"/>
<evidence type="ECO:0000313" key="3">
    <source>
        <dbReference type="Proteomes" id="UP000029644"/>
    </source>
</evidence>
<protein>
    <recommendedName>
        <fullName evidence="5">STAS/SEC14 domain-containing protein</fullName>
    </recommendedName>
</protein>
<dbReference type="EMBL" id="SORL01000007">
    <property type="protein sequence ID" value="TDY64424.1"/>
    <property type="molecule type" value="Genomic_DNA"/>
</dbReference>
<reference evidence="1 3" key="1">
    <citation type="journal article" date="2014" name="Genome Announc.">
        <title>Draft Genome Sequences of Marine Flavobacterium Algibacter lectus Strains SS8 and NR4.</title>
        <authorList>
            <person name="Takatani N."/>
            <person name="Nakanishi M."/>
            <person name="Meirelles P."/>
            <person name="Mino S."/>
            <person name="Suda W."/>
            <person name="Oshima K."/>
            <person name="Hattori M."/>
            <person name="Ohkuma M."/>
            <person name="Hosokawa M."/>
            <person name="Miyashita K."/>
            <person name="Thompson F.L."/>
            <person name="Niwa A."/>
            <person name="Sawabe T."/>
            <person name="Sawabe T."/>
        </authorList>
    </citation>
    <scope>NUCLEOTIDE SEQUENCE [LARGE SCALE GENOMIC DNA]</scope>
    <source>
        <strain evidence="1 3">JCM 19300</strain>
    </source>
</reference>
<dbReference type="OrthoDB" id="1144611at2"/>
<gene>
    <name evidence="2" type="ORF">DFQ06_1333</name>
    <name evidence="1" type="ORF">JCM19300_4035</name>
</gene>
<proteinExistence type="predicted"/>
<evidence type="ECO:0000313" key="1">
    <source>
        <dbReference type="EMBL" id="GAL61089.1"/>
    </source>
</evidence>
<dbReference type="Proteomes" id="UP000029644">
    <property type="component" value="Unassembled WGS sequence"/>
</dbReference>
<name>A0A090VCH0_9FLAO</name>
<evidence type="ECO:0000313" key="4">
    <source>
        <dbReference type="Proteomes" id="UP000294824"/>
    </source>
</evidence>
<sequence>MQFKKTKYFNSMTHKEIELPFGTYYFCNNIVISELNEGVHFDWDKCSMMINKILEFYGEDCKIGFISNRINNYSVDPNNWVRAHSEYNFMIASAIIIYQNSSYKVATLEKYFSQKKLKRCLSLEEGITWLQKFKKLKV</sequence>
<accession>A0A090VCH0</accession>
<dbReference type="Proteomes" id="UP000294824">
    <property type="component" value="Unassembled WGS sequence"/>
</dbReference>
<evidence type="ECO:0008006" key="5">
    <source>
        <dbReference type="Google" id="ProtNLM"/>
    </source>
</evidence>
<dbReference type="EMBL" id="BBNQ01000002">
    <property type="protein sequence ID" value="GAL61089.1"/>
    <property type="molecule type" value="Genomic_DNA"/>
</dbReference>
<comment type="caution">
    <text evidence="1">The sequence shown here is derived from an EMBL/GenBank/DDBJ whole genome shotgun (WGS) entry which is preliminary data.</text>
</comment>
<reference evidence="2 4" key="2">
    <citation type="submission" date="2019-03" db="EMBL/GenBank/DDBJ databases">
        <title>Genomic Encyclopedia of Type Strains, Phase III (KMG-III): the genomes of soil and plant-associated and newly described type strains.</title>
        <authorList>
            <person name="Whitman W."/>
        </authorList>
    </citation>
    <scope>NUCLEOTIDE SEQUENCE [LARGE SCALE GENOMIC DNA]</scope>
    <source>
        <strain evidence="2 4">CECT 8301</strain>
    </source>
</reference>
<organism evidence="1 3">
    <name type="scientific">Algibacter lectus</name>
    <dbReference type="NCBI Taxonomy" id="221126"/>
    <lineage>
        <taxon>Bacteria</taxon>
        <taxon>Pseudomonadati</taxon>
        <taxon>Bacteroidota</taxon>
        <taxon>Flavobacteriia</taxon>
        <taxon>Flavobacteriales</taxon>
        <taxon>Flavobacteriaceae</taxon>
        <taxon>Algibacter</taxon>
    </lineage>
</organism>
<keyword evidence="4" id="KW-1185">Reference proteome</keyword>
<dbReference type="RefSeq" id="WP_042502787.1">
    <property type="nucleotide sequence ID" value="NZ_BBNQ01000002.1"/>
</dbReference>